<reference evidence="1 2" key="1">
    <citation type="submission" date="2016-07" db="EMBL/GenBank/DDBJ databases">
        <title>Multiple horizontal gene transfer events from other fungi enriched the ability of initially mycotrophic Trichoderma (Ascomycota) to feed on dead plant biomass.</title>
        <authorList>
            <consortium name="DOE Joint Genome Institute"/>
            <person name="Aerts A."/>
            <person name="Atanasova L."/>
            <person name="Chenthamara K."/>
            <person name="Zhang J."/>
            <person name="Grujic M."/>
            <person name="Henrissat B."/>
            <person name="Kuo A."/>
            <person name="Salamov A."/>
            <person name="Lipzen A."/>
            <person name="Labutti K."/>
            <person name="Barry K."/>
            <person name="Miao Y."/>
            <person name="Rahimi M.J."/>
            <person name="Shen Q."/>
            <person name="Grigoriev I.V."/>
            <person name="Kubicek C.P."/>
            <person name="Druzhinina I.S."/>
        </authorList>
    </citation>
    <scope>NUCLEOTIDE SEQUENCE [LARGE SCALE GENOMIC DNA]</scope>
    <source>
        <strain evidence="1 2">ATCC 18648</strain>
    </source>
</reference>
<dbReference type="InterPro" id="IPR014710">
    <property type="entry name" value="RmlC-like_jellyroll"/>
</dbReference>
<organism evidence="1 2">
    <name type="scientific">Trichoderma longibrachiatum ATCC 18648</name>
    <dbReference type="NCBI Taxonomy" id="983965"/>
    <lineage>
        <taxon>Eukaryota</taxon>
        <taxon>Fungi</taxon>
        <taxon>Dikarya</taxon>
        <taxon>Ascomycota</taxon>
        <taxon>Pezizomycotina</taxon>
        <taxon>Sordariomycetes</taxon>
        <taxon>Hypocreomycetidae</taxon>
        <taxon>Hypocreales</taxon>
        <taxon>Hypocreaceae</taxon>
        <taxon>Trichoderma</taxon>
    </lineage>
</organism>
<dbReference type="OrthoDB" id="504210at2759"/>
<dbReference type="InterPro" id="IPR011051">
    <property type="entry name" value="RmlC_Cupin_sf"/>
</dbReference>
<dbReference type="AlphaFoldDB" id="A0A2T4BSI3"/>
<dbReference type="Gene3D" id="2.60.120.10">
    <property type="entry name" value="Jelly Rolls"/>
    <property type="match status" value="1"/>
</dbReference>
<name>A0A2T4BSI3_TRILO</name>
<evidence type="ECO:0000313" key="2">
    <source>
        <dbReference type="Proteomes" id="UP000240760"/>
    </source>
</evidence>
<evidence type="ECO:0008006" key="3">
    <source>
        <dbReference type="Google" id="ProtNLM"/>
    </source>
</evidence>
<dbReference type="EMBL" id="KZ679142">
    <property type="protein sequence ID" value="PTB72272.1"/>
    <property type="molecule type" value="Genomic_DNA"/>
</dbReference>
<keyword evidence="2" id="KW-1185">Reference proteome</keyword>
<evidence type="ECO:0000313" key="1">
    <source>
        <dbReference type="EMBL" id="PTB72272.1"/>
    </source>
</evidence>
<proteinExistence type="predicted"/>
<protein>
    <recommendedName>
        <fullName evidence="3">Cupin 2 conserved barrel domain-containing protein</fullName>
    </recommendedName>
</protein>
<gene>
    <name evidence="1" type="ORF">M440DRAFT_1441978</name>
</gene>
<sequence>MDQTGIIERRLPNAVIYNLTQPNKVTITLPPKSTWSSGLHWHESHTEYLKLLKGSIKVRLGDVEQIITASKTNQPEITVERYTWHEWQRAELDGEEVIVEERTDPEDGEKALFFWNLNGVILDAGRVVGTNVPGFALFPSKIKDLIMDIWITLNLFIVFHSLDNFPVVLSKTRFWKGKASRGLSADWFVSHLLLSLAALAGRVLGLRAVRSEYTPAPQYNRWKEHHYIDKSRQP</sequence>
<dbReference type="SUPFAM" id="SSF51182">
    <property type="entry name" value="RmlC-like cupins"/>
    <property type="match status" value="1"/>
</dbReference>
<accession>A0A2T4BSI3</accession>
<dbReference type="Proteomes" id="UP000240760">
    <property type="component" value="Unassembled WGS sequence"/>
</dbReference>